<evidence type="ECO:0000313" key="2">
    <source>
        <dbReference type="EMBL" id="GAA3383224.1"/>
    </source>
</evidence>
<accession>A0ABP6SQV0</accession>
<gene>
    <name evidence="2" type="ORF">GCM10020369_08250</name>
</gene>
<proteinExistence type="predicted"/>
<feature type="transmembrane region" description="Helical" evidence="1">
    <location>
        <begin position="43"/>
        <end position="63"/>
    </location>
</feature>
<comment type="caution">
    <text evidence="2">The sequence shown here is derived from an EMBL/GenBank/DDBJ whole genome shotgun (WGS) entry which is preliminary data.</text>
</comment>
<keyword evidence="1" id="KW-0812">Transmembrane</keyword>
<feature type="transmembrane region" description="Helical" evidence="1">
    <location>
        <begin position="84"/>
        <end position="108"/>
    </location>
</feature>
<evidence type="ECO:0000256" key="1">
    <source>
        <dbReference type="SAM" id="Phobius"/>
    </source>
</evidence>
<dbReference type="RefSeq" id="WP_345726598.1">
    <property type="nucleotide sequence ID" value="NZ_BAAAYN010000005.1"/>
</dbReference>
<protein>
    <recommendedName>
        <fullName evidence="4">PH domain-containing protein</fullName>
    </recommendedName>
</protein>
<keyword evidence="1" id="KW-1133">Transmembrane helix</keyword>
<evidence type="ECO:0000313" key="3">
    <source>
        <dbReference type="Proteomes" id="UP001501676"/>
    </source>
</evidence>
<name>A0ABP6SQV0_9ACTN</name>
<keyword evidence="3" id="KW-1185">Reference proteome</keyword>
<keyword evidence="1" id="KW-0472">Membrane</keyword>
<reference evidence="3" key="1">
    <citation type="journal article" date="2019" name="Int. J. Syst. Evol. Microbiol.">
        <title>The Global Catalogue of Microorganisms (GCM) 10K type strain sequencing project: providing services to taxonomists for standard genome sequencing and annotation.</title>
        <authorList>
            <consortium name="The Broad Institute Genomics Platform"/>
            <consortium name="The Broad Institute Genome Sequencing Center for Infectious Disease"/>
            <person name="Wu L."/>
            <person name="Ma J."/>
        </authorList>
    </citation>
    <scope>NUCLEOTIDE SEQUENCE [LARGE SCALE GENOMIC DNA]</scope>
    <source>
        <strain evidence="3">JCM 9458</strain>
    </source>
</reference>
<feature type="transmembrane region" description="Helical" evidence="1">
    <location>
        <begin position="120"/>
        <end position="145"/>
    </location>
</feature>
<evidence type="ECO:0008006" key="4">
    <source>
        <dbReference type="Google" id="ProtNLM"/>
    </source>
</evidence>
<dbReference type="Proteomes" id="UP001501676">
    <property type="component" value="Unassembled WGS sequence"/>
</dbReference>
<organism evidence="2 3">
    <name type="scientific">Cryptosporangium minutisporangium</name>
    <dbReference type="NCBI Taxonomy" id="113569"/>
    <lineage>
        <taxon>Bacteria</taxon>
        <taxon>Bacillati</taxon>
        <taxon>Actinomycetota</taxon>
        <taxon>Actinomycetes</taxon>
        <taxon>Cryptosporangiales</taxon>
        <taxon>Cryptosporangiaceae</taxon>
        <taxon>Cryptosporangium</taxon>
    </lineage>
</organism>
<dbReference type="EMBL" id="BAAAYN010000005">
    <property type="protein sequence ID" value="GAA3383224.1"/>
    <property type="molecule type" value="Genomic_DNA"/>
</dbReference>
<sequence>MTIDPVTRRSRPVALLFGALAAASVAALQLVSIEHLRELPGWLIAAPIGFCVLLVIAYVAVFWSAHRRPPTYFQVSRRRGKPTFAAPNTPLLRGLVIVLAAPSIAAVATSRLYAELFANATLILVRTVVVLFTVGCVAAHIWTLYRLAPLRLTSDAVVLTLRRTIPWDALAPDGPSTTSIQGDTLWLLVRHATPGGRPYTGPALAGHSMPPYEWYPLDLRGIYIDQVFLAAALRHYREHPDARPTIGTPAGHQHLLTALSSRPAAAGSASLAAHSAS</sequence>